<dbReference type="InterPro" id="IPR036770">
    <property type="entry name" value="Ankyrin_rpt-contain_sf"/>
</dbReference>
<dbReference type="GO" id="GO:0085020">
    <property type="term" value="P:protein K6-linked ubiquitination"/>
    <property type="evidence" value="ECO:0007669"/>
    <property type="project" value="TreeGrafter"/>
</dbReference>
<keyword evidence="5" id="KW-1185">Reference proteome</keyword>
<dbReference type="PANTHER" id="PTHR24171:SF8">
    <property type="entry name" value="BRCA1-ASSOCIATED RING DOMAIN PROTEIN 1"/>
    <property type="match status" value="1"/>
</dbReference>
<gene>
    <name evidence="4" type="ORF">J3U87_06085</name>
</gene>
<organism evidence="4 5">
    <name type="scientific">Sulfidibacter corallicola</name>
    <dbReference type="NCBI Taxonomy" id="2818388"/>
    <lineage>
        <taxon>Bacteria</taxon>
        <taxon>Pseudomonadati</taxon>
        <taxon>Acidobacteriota</taxon>
        <taxon>Holophagae</taxon>
        <taxon>Acanthopleuribacterales</taxon>
        <taxon>Acanthopleuribacteraceae</taxon>
        <taxon>Sulfidibacter</taxon>
    </lineage>
</organism>
<name>A0A8A4TS95_SULCO</name>
<accession>A0A8A4TS95</accession>
<dbReference type="SMART" id="SM00248">
    <property type="entry name" value="ANK"/>
    <property type="match status" value="4"/>
</dbReference>
<keyword evidence="1" id="KW-0677">Repeat</keyword>
<dbReference type="Proteomes" id="UP000663929">
    <property type="component" value="Chromosome"/>
</dbReference>
<dbReference type="KEGG" id="scor:J3U87_06085"/>
<dbReference type="PANTHER" id="PTHR24171">
    <property type="entry name" value="ANKYRIN REPEAT DOMAIN-CONTAINING PROTEIN 39-RELATED"/>
    <property type="match status" value="1"/>
</dbReference>
<feature type="repeat" description="ANK" evidence="3">
    <location>
        <begin position="96"/>
        <end position="128"/>
    </location>
</feature>
<evidence type="ECO:0000313" key="5">
    <source>
        <dbReference type="Proteomes" id="UP000663929"/>
    </source>
</evidence>
<dbReference type="GO" id="GO:0004842">
    <property type="term" value="F:ubiquitin-protein transferase activity"/>
    <property type="evidence" value="ECO:0007669"/>
    <property type="project" value="TreeGrafter"/>
</dbReference>
<protein>
    <submittedName>
        <fullName evidence="4">Ankyrin repeat domain-containing protein</fullName>
    </submittedName>
</protein>
<dbReference type="InterPro" id="IPR002110">
    <property type="entry name" value="Ankyrin_rpt"/>
</dbReference>
<dbReference type="Pfam" id="PF12796">
    <property type="entry name" value="Ank_2"/>
    <property type="match status" value="1"/>
</dbReference>
<dbReference type="PRINTS" id="PR01415">
    <property type="entry name" value="ANKYRIN"/>
</dbReference>
<dbReference type="Pfam" id="PF00023">
    <property type="entry name" value="Ank"/>
    <property type="match status" value="1"/>
</dbReference>
<dbReference type="SUPFAM" id="SSF48403">
    <property type="entry name" value="Ankyrin repeat"/>
    <property type="match status" value="1"/>
</dbReference>
<evidence type="ECO:0000256" key="1">
    <source>
        <dbReference type="ARBA" id="ARBA00022737"/>
    </source>
</evidence>
<proteinExistence type="predicted"/>
<evidence type="ECO:0000256" key="2">
    <source>
        <dbReference type="ARBA" id="ARBA00023043"/>
    </source>
</evidence>
<feature type="repeat" description="ANK" evidence="3">
    <location>
        <begin position="164"/>
        <end position="196"/>
    </location>
</feature>
<feature type="repeat" description="ANK" evidence="3">
    <location>
        <begin position="131"/>
        <end position="163"/>
    </location>
</feature>
<dbReference type="PROSITE" id="PS50297">
    <property type="entry name" value="ANK_REP_REGION"/>
    <property type="match status" value="2"/>
</dbReference>
<dbReference type="Gene3D" id="1.25.40.20">
    <property type="entry name" value="Ankyrin repeat-containing domain"/>
    <property type="match status" value="2"/>
</dbReference>
<reference evidence="4" key="1">
    <citation type="submission" date="2021-03" db="EMBL/GenBank/DDBJ databases">
        <title>Acanthopleuribacteraceae sp. M133.</title>
        <authorList>
            <person name="Wang G."/>
        </authorList>
    </citation>
    <scope>NUCLEOTIDE SEQUENCE</scope>
    <source>
        <strain evidence="4">M133</strain>
    </source>
</reference>
<dbReference type="EMBL" id="CP071793">
    <property type="protein sequence ID" value="QTD52024.1"/>
    <property type="molecule type" value="Genomic_DNA"/>
</dbReference>
<evidence type="ECO:0000313" key="4">
    <source>
        <dbReference type="EMBL" id="QTD52024.1"/>
    </source>
</evidence>
<sequence length="219" mass="23211">MYADQLMDLIRQGEVEAVRDLVRAHPESAEARDANGVSMVLQALYHRQSEIVDLLAGARTEFDLFEAAALGREADVTALLERTSLDVVGDRGFAPDGFTPLHLACFFGHEDVARLLMRRGADVNAVTPNPLKLTPLHSAAAAGSTALVSALLEAGADPDARQQAGYTALMSAAMHGNAEMVASLLAHKARTDLAADDGRTAAAMARDAGHVSIAERLEQ</sequence>
<dbReference type="PROSITE" id="PS50088">
    <property type="entry name" value="ANK_REPEAT"/>
    <property type="match status" value="3"/>
</dbReference>
<dbReference type="RefSeq" id="WP_237382134.1">
    <property type="nucleotide sequence ID" value="NZ_CP071793.1"/>
</dbReference>
<evidence type="ECO:0000256" key="3">
    <source>
        <dbReference type="PROSITE-ProRule" id="PRU00023"/>
    </source>
</evidence>
<dbReference type="AlphaFoldDB" id="A0A8A4TS95"/>
<keyword evidence="2 3" id="KW-0040">ANK repeat</keyword>